<name>A0ABS7L559_9FIRM</name>
<dbReference type="EMBL" id="VIRV01000003">
    <property type="protein sequence ID" value="MBY0758169.1"/>
    <property type="molecule type" value="Genomic_DNA"/>
</dbReference>
<evidence type="ECO:0000313" key="2">
    <source>
        <dbReference type="Proteomes" id="UP000779049"/>
    </source>
</evidence>
<dbReference type="InterPro" id="IPR008928">
    <property type="entry name" value="6-hairpin_glycosidase_sf"/>
</dbReference>
<dbReference type="Proteomes" id="UP000779049">
    <property type="component" value="Unassembled WGS sequence"/>
</dbReference>
<protein>
    <recommendedName>
        <fullName evidence="3">Alpha-L-rhamnosidase six-hairpin glycosidase domain-containing protein</fullName>
    </recommendedName>
</protein>
<reference evidence="1 2" key="1">
    <citation type="journal article" date="2020" name="New Microbes New Infect">
        <title>Sellimonas caecigallum sp. nov., description and genome sequence of a new member of the Sellimonas genus isolated from the cecum of feral chicken.</title>
        <authorList>
            <person name="Wongkuna S."/>
            <person name="Ghimire S."/>
            <person name="Antony L."/>
            <person name="Chankhamhaengdecha S."/>
            <person name="Janvilisri T."/>
            <person name="Scaria J."/>
        </authorList>
    </citation>
    <scope>NUCLEOTIDE SEQUENCE [LARGE SCALE GENOMIC DNA]</scope>
    <source>
        <strain evidence="1 2">SW451</strain>
    </source>
</reference>
<evidence type="ECO:0000313" key="1">
    <source>
        <dbReference type="EMBL" id="MBY0758169.1"/>
    </source>
</evidence>
<comment type="caution">
    <text evidence="1">The sequence shown here is derived from an EMBL/GenBank/DDBJ whole genome shotgun (WGS) entry which is preliminary data.</text>
</comment>
<evidence type="ECO:0008006" key="3">
    <source>
        <dbReference type="Google" id="ProtNLM"/>
    </source>
</evidence>
<proteinExistence type="predicted"/>
<gene>
    <name evidence="1" type="ORF">FLB61_03480</name>
</gene>
<dbReference type="Gene3D" id="1.50.10.10">
    <property type="match status" value="1"/>
</dbReference>
<dbReference type="RefSeq" id="WP_221919416.1">
    <property type="nucleotide sequence ID" value="NZ_CP173660.1"/>
</dbReference>
<accession>A0ABS7L559</accession>
<dbReference type="InterPro" id="IPR012341">
    <property type="entry name" value="6hp_glycosidase-like_sf"/>
</dbReference>
<organism evidence="1 2">
    <name type="scientific">Sellimonas caecigallum</name>
    <dbReference type="NCBI Taxonomy" id="2592333"/>
    <lineage>
        <taxon>Bacteria</taxon>
        <taxon>Bacillati</taxon>
        <taxon>Bacillota</taxon>
        <taxon>Clostridia</taxon>
        <taxon>Lachnospirales</taxon>
        <taxon>Lachnospiraceae</taxon>
        <taxon>Sellimonas</taxon>
    </lineage>
</organism>
<keyword evidence="2" id="KW-1185">Reference proteome</keyword>
<dbReference type="SUPFAM" id="SSF48208">
    <property type="entry name" value="Six-hairpin glycosidases"/>
    <property type="match status" value="1"/>
</dbReference>
<sequence>MGKEEVTNGKCRQNKKVRLHSSNEYLEKTFRWAVEKQQQFVMTGKQGITNKDEAHPEGDHTGLHDYIPSYWSGYYDRTAFYSRDFVHQTAGAHMTGLDEENFSMFRTFAKGATKERKWYTPWAFNFDGTPHTIDFKNDEYFVREVPVQFELVEKAYRQYLWSGDERYIMDDDLWNFYTKVMTDFIAIHDSNKNGVAQGTGGGIFDGTCSYNERSGEPLLESGDSIGSQYQATLAYAAMMEKRENADAAEKWYEKAKELKAYFNNVWSVTDNMKSGYVRAWGINGERYSDFATENTWFMPLKMITEPGKRNEQYIAFILENLGDGIGTAPLAPDNLESYTYIPDMLFLYHKNDEAWKWMKYITLLKDQPHERPSQGTNGDYPEISFTFVSQVIEGMMGIEPDAPDYRIATAPRLPEEIKDIKAEHIIVGDTEFTVSYKGNMLASLTNVCGKSFVWEVRFYGEHPFIQIDGKQIAAKQKKINGAAVSYTSLDINPGETITACVC</sequence>